<gene>
    <name evidence="4" type="ORF">HNV11_11550</name>
</gene>
<evidence type="ECO:0000313" key="4">
    <source>
        <dbReference type="EMBL" id="QJW89965.1"/>
    </source>
</evidence>
<dbReference type="AlphaFoldDB" id="A0A6M5Y7T0"/>
<dbReference type="PANTHER" id="PTHR44591">
    <property type="entry name" value="STRESS RESPONSE REGULATOR PROTEIN 1"/>
    <property type="match status" value="1"/>
</dbReference>
<dbReference type="Pfam" id="PF00072">
    <property type="entry name" value="Response_reg"/>
    <property type="match status" value="1"/>
</dbReference>
<dbReference type="InterPro" id="IPR001789">
    <property type="entry name" value="Sig_transdc_resp-reg_receiver"/>
</dbReference>
<dbReference type="SMART" id="SM00448">
    <property type="entry name" value="REC"/>
    <property type="match status" value="1"/>
</dbReference>
<evidence type="ECO:0000313" key="5">
    <source>
        <dbReference type="Proteomes" id="UP000502756"/>
    </source>
</evidence>
<dbReference type="Gene3D" id="3.40.50.2300">
    <property type="match status" value="1"/>
</dbReference>
<reference evidence="4 5" key="1">
    <citation type="submission" date="2020-05" db="EMBL/GenBank/DDBJ databases">
        <title>Genome sequencing of Spirosoma sp. TS118.</title>
        <authorList>
            <person name="Lee J.-H."/>
            <person name="Jeong S."/>
            <person name="Zhao L."/>
            <person name="Jung J.-H."/>
            <person name="Kim M.-K."/>
            <person name="Lim S."/>
        </authorList>
    </citation>
    <scope>NUCLEOTIDE SEQUENCE [LARGE SCALE GENOMIC DNA]</scope>
    <source>
        <strain evidence="4 5">TS118</strain>
    </source>
</reference>
<keyword evidence="5" id="KW-1185">Reference proteome</keyword>
<dbReference type="EMBL" id="CP053435">
    <property type="protein sequence ID" value="QJW89965.1"/>
    <property type="molecule type" value="Genomic_DNA"/>
</dbReference>
<dbReference type="KEGG" id="stae:HNV11_11550"/>
<sequence>MPYTILVAEDNEDYFTLYARHVERFFDQVTLIGAQHGGEALEKLQSGLIPNLILVDIKMPVMDGYEFLTRLRATEAWRYIPVIIWTGYTLSRAEVVRFYTAGANSVMSKHDSMKDIKAFCQYWFEMVQIP</sequence>
<name>A0A6M5Y7T0_9BACT</name>
<evidence type="ECO:0000259" key="3">
    <source>
        <dbReference type="PROSITE" id="PS50110"/>
    </source>
</evidence>
<evidence type="ECO:0000256" key="1">
    <source>
        <dbReference type="ARBA" id="ARBA00022553"/>
    </source>
</evidence>
<keyword evidence="1 2" id="KW-0597">Phosphoprotein</keyword>
<proteinExistence type="predicted"/>
<protein>
    <submittedName>
        <fullName evidence="4">Response regulator</fullName>
    </submittedName>
</protein>
<dbReference type="RefSeq" id="WP_171739809.1">
    <property type="nucleotide sequence ID" value="NZ_CP053435.1"/>
</dbReference>
<accession>A0A6M5Y7T0</accession>
<dbReference type="PANTHER" id="PTHR44591:SF3">
    <property type="entry name" value="RESPONSE REGULATORY DOMAIN-CONTAINING PROTEIN"/>
    <property type="match status" value="1"/>
</dbReference>
<dbReference type="InterPro" id="IPR050595">
    <property type="entry name" value="Bact_response_regulator"/>
</dbReference>
<feature type="modified residue" description="4-aspartylphosphate" evidence="2">
    <location>
        <position position="56"/>
    </location>
</feature>
<dbReference type="InterPro" id="IPR011006">
    <property type="entry name" value="CheY-like_superfamily"/>
</dbReference>
<evidence type="ECO:0000256" key="2">
    <source>
        <dbReference type="PROSITE-ProRule" id="PRU00169"/>
    </source>
</evidence>
<dbReference type="SUPFAM" id="SSF52172">
    <property type="entry name" value="CheY-like"/>
    <property type="match status" value="1"/>
</dbReference>
<dbReference type="PROSITE" id="PS50110">
    <property type="entry name" value="RESPONSE_REGULATORY"/>
    <property type="match status" value="1"/>
</dbReference>
<dbReference type="GO" id="GO:0000160">
    <property type="term" value="P:phosphorelay signal transduction system"/>
    <property type="evidence" value="ECO:0007669"/>
    <property type="project" value="InterPro"/>
</dbReference>
<organism evidence="4 5">
    <name type="scientific">Spirosoma taeanense</name>
    <dbReference type="NCBI Taxonomy" id="2735870"/>
    <lineage>
        <taxon>Bacteria</taxon>
        <taxon>Pseudomonadati</taxon>
        <taxon>Bacteroidota</taxon>
        <taxon>Cytophagia</taxon>
        <taxon>Cytophagales</taxon>
        <taxon>Cytophagaceae</taxon>
        <taxon>Spirosoma</taxon>
    </lineage>
</organism>
<feature type="domain" description="Response regulatory" evidence="3">
    <location>
        <begin position="4"/>
        <end position="124"/>
    </location>
</feature>
<dbReference type="Proteomes" id="UP000502756">
    <property type="component" value="Chromosome"/>
</dbReference>